<evidence type="ECO:0000313" key="3">
    <source>
        <dbReference type="EMBL" id="SHH33169.1"/>
    </source>
</evidence>
<protein>
    <recommendedName>
        <fullName evidence="2">DUF2846 domain-containing protein</fullName>
    </recommendedName>
</protein>
<keyword evidence="1" id="KW-0732">Signal</keyword>
<proteinExistence type="predicted"/>
<evidence type="ECO:0000313" key="4">
    <source>
        <dbReference type="Proteomes" id="UP000190675"/>
    </source>
</evidence>
<evidence type="ECO:0000259" key="2">
    <source>
        <dbReference type="Pfam" id="PF11008"/>
    </source>
</evidence>
<feature type="signal peptide" evidence="1">
    <location>
        <begin position="1"/>
        <end position="24"/>
    </location>
</feature>
<gene>
    <name evidence="3" type="ORF">SAMN05444169_6924</name>
</gene>
<accession>A0A1M5S3W4</accession>
<dbReference type="Pfam" id="PF11008">
    <property type="entry name" value="DUF2846"/>
    <property type="match status" value="1"/>
</dbReference>
<dbReference type="InterPro" id="IPR022548">
    <property type="entry name" value="DUF2846"/>
</dbReference>
<dbReference type="EMBL" id="LT670818">
    <property type="protein sequence ID" value="SHH33169.1"/>
    <property type="molecule type" value="Genomic_DNA"/>
</dbReference>
<feature type="chain" id="PRO_5012409475" description="DUF2846 domain-containing protein" evidence="1">
    <location>
        <begin position="25"/>
        <end position="178"/>
    </location>
</feature>
<organism evidence="3 4">
    <name type="scientific">Bradyrhizobium erythrophlei</name>
    <dbReference type="NCBI Taxonomy" id="1437360"/>
    <lineage>
        <taxon>Bacteria</taxon>
        <taxon>Pseudomonadati</taxon>
        <taxon>Pseudomonadota</taxon>
        <taxon>Alphaproteobacteria</taxon>
        <taxon>Hyphomicrobiales</taxon>
        <taxon>Nitrobacteraceae</taxon>
        <taxon>Bradyrhizobium</taxon>
    </lineage>
</organism>
<name>A0A1M5S3W4_9BRAD</name>
<dbReference type="Proteomes" id="UP000190675">
    <property type="component" value="Chromosome I"/>
</dbReference>
<evidence type="ECO:0000256" key="1">
    <source>
        <dbReference type="SAM" id="SignalP"/>
    </source>
</evidence>
<reference evidence="3 4" key="1">
    <citation type="submission" date="2016-11" db="EMBL/GenBank/DDBJ databases">
        <authorList>
            <person name="Jaros S."/>
            <person name="Januszkiewicz K."/>
            <person name="Wedrychowicz H."/>
        </authorList>
    </citation>
    <scope>NUCLEOTIDE SEQUENCE [LARGE SCALE GENOMIC DNA]</scope>
    <source>
        <strain evidence="3 4">GAS242</strain>
    </source>
</reference>
<sequence length="178" mass="18796">MLGGGTFWRWVVLGIAAVCLSACASQRTGFDYAGVMQKVGPPRPGQTRIVVLEEKASGLSATVCDVKVDGGPMGRLKPGTYVYADRPAGRHQLWASENLFPGESKHDVTTESGRTYFYLARTSDRHNAVMGMTMAGGLAGMLVGSAVTTGSDSPGPIDFVQLDEAAARTTIAELQLAE</sequence>
<feature type="domain" description="DUF2846" evidence="2">
    <location>
        <begin position="45"/>
        <end position="128"/>
    </location>
</feature>
<dbReference type="AlphaFoldDB" id="A0A1M5S3W4"/>